<evidence type="ECO:0000259" key="1">
    <source>
        <dbReference type="PROSITE" id="PS51747"/>
    </source>
</evidence>
<sequence length="161" mass="16833">MDDLRWLRLACDLARRCPPSATAFSVGAVVVDASGSELARGFSREDDPRDHAEESALGKVARRHGGAAPADLTALPGTGLAGATIYTSLEPCGERSSHPTPCADLIVAAGLRRVVFAWREPPLFVPGAGAGVDRLRAHGVEVVELPELAGRARVPNAHLLG</sequence>
<dbReference type="Gene3D" id="3.40.140.10">
    <property type="entry name" value="Cytidine Deaminase, domain 2"/>
    <property type="match status" value="1"/>
</dbReference>
<name>A0ABW0ZWP5_9ACTN</name>
<organism evidence="2 3">
    <name type="scientific">Actinomadura rugatobispora</name>
    <dbReference type="NCBI Taxonomy" id="1994"/>
    <lineage>
        <taxon>Bacteria</taxon>
        <taxon>Bacillati</taxon>
        <taxon>Actinomycetota</taxon>
        <taxon>Actinomycetes</taxon>
        <taxon>Streptosporangiales</taxon>
        <taxon>Thermomonosporaceae</taxon>
        <taxon>Actinomadura</taxon>
    </lineage>
</organism>
<comment type="caution">
    <text evidence="2">The sequence shown here is derived from an EMBL/GenBank/DDBJ whole genome shotgun (WGS) entry which is preliminary data.</text>
</comment>
<dbReference type="PROSITE" id="PS51747">
    <property type="entry name" value="CYT_DCMP_DEAMINASES_2"/>
    <property type="match status" value="1"/>
</dbReference>
<dbReference type="SUPFAM" id="SSF53927">
    <property type="entry name" value="Cytidine deaminase-like"/>
    <property type="match status" value="1"/>
</dbReference>
<dbReference type="InterPro" id="IPR016193">
    <property type="entry name" value="Cytidine_deaminase-like"/>
</dbReference>
<dbReference type="RefSeq" id="WP_378282088.1">
    <property type="nucleotide sequence ID" value="NZ_JBHSON010000014.1"/>
</dbReference>
<evidence type="ECO:0000313" key="3">
    <source>
        <dbReference type="Proteomes" id="UP001596074"/>
    </source>
</evidence>
<dbReference type="Proteomes" id="UP001596074">
    <property type="component" value="Unassembled WGS sequence"/>
</dbReference>
<proteinExistence type="predicted"/>
<dbReference type="EMBL" id="JBHSON010000014">
    <property type="protein sequence ID" value="MFC5746466.1"/>
    <property type="molecule type" value="Genomic_DNA"/>
</dbReference>
<keyword evidence="3" id="KW-1185">Reference proteome</keyword>
<dbReference type="InterPro" id="IPR002125">
    <property type="entry name" value="CMP_dCMP_dom"/>
</dbReference>
<protein>
    <submittedName>
        <fullName evidence="2">dCMP deaminase</fullName>
    </submittedName>
</protein>
<evidence type="ECO:0000313" key="2">
    <source>
        <dbReference type="EMBL" id="MFC5746466.1"/>
    </source>
</evidence>
<accession>A0ABW0ZWP5</accession>
<gene>
    <name evidence="2" type="ORF">ACFPZN_12660</name>
</gene>
<reference evidence="3" key="1">
    <citation type="journal article" date="2019" name="Int. J. Syst. Evol. Microbiol.">
        <title>The Global Catalogue of Microorganisms (GCM) 10K type strain sequencing project: providing services to taxonomists for standard genome sequencing and annotation.</title>
        <authorList>
            <consortium name="The Broad Institute Genomics Platform"/>
            <consortium name="The Broad Institute Genome Sequencing Center for Infectious Disease"/>
            <person name="Wu L."/>
            <person name="Ma J."/>
        </authorList>
    </citation>
    <scope>NUCLEOTIDE SEQUENCE [LARGE SCALE GENOMIC DNA]</scope>
    <source>
        <strain evidence="3">KCTC 42087</strain>
    </source>
</reference>
<dbReference type="Pfam" id="PF00383">
    <property type="entry name" value="dCMP_cyt_deam_1"/>
    <property type="match status" value="1"/>
</dbReference>
<feature type="domain" description="CMP/dCMP-type deaminase" evidence="1">
    <location>
        <begin position="1"/>
        <end position="143"/>
    </location>
</feature>